<dbReference type="InterPro" id="IPR012334">
    <property type="entry name" value="Pectin_lyas_fold"/>
</dbReference>
<feature type="signal peptide" evidence="5">
    <location>
        <begin position="1"/>
        <end position="21"/>
    </location>
</feature>
<dbReference type="InterPro" id="IPR008928">
    <property type="entry name" value="6-hairpin_glycosidase_sf"/>
</dbReference>
<keyword evidence="3 4" id="KW-0326">Glycosidase</keyword>
<dbReference type="InterPro" id="IPR010905">
    <property type="entry name" value="Glyco_hydro_88"/>
</dbReference>
<evidence type="ECO:0000256" key="4">
    <source>
        <dbReference type="RuleBase" id="RU361169"/>
    </source>
</evidence>
<evidence type="ECO:0000256" key="3">
    <source>
        <dbReference type="ARBA" id="ARBA00023295"/>
    </source>
</evidence>
<dbReference type="Gene3D" id="2.160.20.10">
    <property type="entry name" value="Single-stranded right-handed beta-helix, Pectin lyase-like"/>
    <property type="match status" value="1"/>
</dbReference>
<dbReference type="Pfam" id="PF07470">
    <property type="entry name" value="Glyco_hydro_88"/>
    <property type="match status" value="1"/>
</dbReference>
<dbReference type="InterPro" id="IPR012341">
    <property type="entry name" value="6hp_glycosidase-like_sf"/>
</dbReference>
<dbReference type="PROSITE" id="PS51257">
    <property type="entry name" value="PROKAR_LIPOPROTEIN"/>
    <property type="match status" value="1"/>
</dbReference>
<dbReference type="EMBL" id="SDHX01000001">
    <property type="protein sequence ID" value="RXK54854.1"/>
    <property type="molecule type" value="Genomic_DNA"/>
</dbReference>
<protein>
    <recommendedName>
        <fullName evidence="8">Glycoside hydrolase family 28 protein</fullName>
    </recommendedName>
</protein>
<proteinExistence type="inferred from homology"/>
<evidence type="ECO:0000256" key="2">
    <source>
        <dbReference type="ARBA" id="ARBA00022801"/>
    </source>
</evidence>
<dbReference type="SUPFAM" id="SSF48208">
    <property type="entry name" value="Six-hairpin glycosidases"/>
    <property type="match status" value="1"/>
</dbReference>
<gene>
    <name evidence="6" type="ORF">ESB00_02855</name>
</gene>
<keyword evidence="5" id="KW-0732">Signal</keyword>
<keyword evidence="2 4" id="KW-0378">Hydrolase</keyword>
<dbReference type="GO" id="GO:0005975">
    <property type="term" value="P:carbohydrate metabolic process"/>
    <property type="evidence" value="ECO:0007669"/>
    <property type="project" value="InterPro"/>
</dbReference>
<evidence type="ECO:0008006" key="8">
    <source>
        <dbReference type="Google" id="ProtNLM"/>
    </source>
</evidence>
<keyword evidence="7" id="KW-1185">Reference proteome</keyword>
<dbReference type="InterPro" id="IPR052043">
    <property type="entry name" value="PolySaccharide_Degr_Enz"/>
</dbReference>
<name>A0A4Q1C7G9_9BACT</name>
<accession>A0A4Q1C7G9</accession>
<dbReference type="Pfam" id="PF00295">
    <property type="entry name" value="Glyco_hydro_28"/>
    <property type="match status" value="1"/>
</dbReference>
<sequence>MKLLARASALLASFFALTACATQEAKTPAAQPASAVAAAPAPLPTPVAAIAAKFNGATPLEWSRRLADSEMARYGDRLFHGGSNPRARWDYTTSLLGLSLVKLGDATGHKAYTEWGAKTVETFVADDGSIRTYKMEEFNIDMIPPGKVLLARWEQGVRDARFKTAIETLREQMRKHPRTSEGGFWHKLRYPHQMWLDGLFMASPFLAHYGKIFEEPAMFDEVARQISLMDKHGYDPKTGLHYHAWDEKREQSWANKQTGQSPNFWSRAVGWYGMSLVDSLDFFSPTHPEVEHINEILRRVADGIVRWQDPKTGLWWQVTDQGAREGNYLEGTASSMFVYILAKGINRGYLPRETYLPALLKGYEGLIRDLIGPEGDTGRISLKQCCAVAGLGYTNSKGMARDGSFAYYISEPIIDNDLKGTGPFILAGIELEQLLSAKADTASFQARGWIDYDRVLARIKAPTFPARDFPITDFGTKAGAADSSEAIAQAINAAHAAGGGRVVVPAGEWFTMPITLKSNVNLHVAKGATLRFLFNPARHPVVFTRWEGVECMNYSPLIYAFEQENIAVTGEGVLDGQADWDNTWWSWNNKAKAQPTRQIAARNKLIEQAEAGVPVEQRVFGEGSYLRPNFIQPYRSKNVLIEGVTINRSPMWVINPVLCHNVTVRGVKVVSHGTNNDGCNPESSRDVLIENCLFDTGDDCIAIKSGRNADGRRVNVPSENIVVRNSVMKDGHGGVVLGSECSGHIRNVFVENCEMDSPELDRALRFKNNAIRGGILENVFMRNVKIGRVGEAVLTIDLLYEEGANGAFKPVVRNVQMDNITSTASPRVLFIRGFEGAIVDNIRISNSTFTGVTDTEVVTNIGSIRFDNVTILPAKGVRGLNSVPPPTPAK</sequence>
<dbReference type="Gene3D" id="1.50.10.10">
    <property type="match status" value="1"/>
</dbReference>
<comment type="caution">
    <text evidence="6">The sequence shown here is derived from an EMBL/GenBank/DDBJ whole genome shotgun (WGS) entry which is preliminary data.</text>
</comment>
<dbReference type="GO" id="GO:0004650">
    <property type="term" value="F:polygalacturonase activity"/>
    <property type="evidence" value="ECO:0007669"/>
    <property type="project" value="InterPro"/>
</dbReference>
<dbReference type="RefSeq" id="WP_129046218.1">
    <property type="nucleotide sequence ID" value="NZ_SDHX01000001.1"/>
</dbReference>
<dbReference type="AlphaFoldDB" id="A0A4Q1C7G9"/>
<evidence type="ECO:0000256" key="1">
    <source>
        <dbReference type="ARBA" id="ARBA00008834"/>
    </source>
</evidence>
<dbReference type="Proteomes" id="UP000290218">
    <property type="component" value="Unassembled WGS sequence"/>
</dbReference>
<evidence type="ECO:0000256" key="5">
    <source>
        <dbReference type="SAM" id="SignalP"/>
    </source>
</evidence>
<feature type="chain" id="PRO_5020562952" description="Glycoside hydrolase family 28 protein" evidence="5">
    <location>
        <begin position="22"/>
        <end position="890"/>
    </location>
</feature>
<organism evidence="6 7">
    <name type="scientific">Oleiharenicola lentus</name>
    <dbReference type="NCBI Taxonomy" id="2508720"/>
    <lineage>
        <taxon>Bacteria</taxon>
        <taxon>Pseudomonadati</taxon>
        <taxon>Verrucomicrobiota</taxon>
        <taxon>Opitutia</taxon>
        <taxon>Opitutales</taxon>
        <taxon>Opitutaceae</taxon>
        <taxon>Oleiharenicola</taxon>
    </lineage>
</organism>
<reference evidence="6 7" key="1">
    <citation type="submission" date="2019-01" db="EMBL/GenBank/DDBJ databases">
        <title>Lacunisphaera sp. strain TWA-58.</title>
        <authorList>
            <person name="Chen W.-M."/>
        </authorList>
    </citation>
    <scope>NUCLEOTIDE SEQUENCE [LARGE SCALE GENOMIC DNA]</scope>
    <source>
        <strain evidence="6 7">TWA-58</strain>
    </source>
</reference>
<dbReference type="InterPro" id="IPR006626">
    <property type="entry name" value="PbH1"/>
</dbReference>
<dbReference type="OrthoDB" id="182481at2"/>
<dbReference type="InterPro" id="IPR000743">
    <property type="entry name" value="Glyco_hydro_28"/>
</dbReference>
<dbReference type="PANTHER" id="PTHR33886">
    <property type="entry name" value="UNSATURATED RHAMNOGALACTURONAN HYDROLASE (EUROFUNG)"/>
    <property type="match status" value="1"/>
</dbReference>
<dbReference type="InterPro" id="IPR011050">
    <property type="entry name" value="Pectin_lyase_fold/virulence"/>
</dbReference>
<comment type="similarity">
    <text evidence="1 4">Belongs to the glycosyl hydrolase 28 family.</text>
</comment>
<dbReference type="PROSITE" id="PS00502">
    <property type="entry name" value="POLYGALACTURONASE"/>
    <property type="match status" value="1"/>
</dbReference>
<evidence type="ECO:0000313" key="7">
    <source>
        <dbReference type="Proteomes" id="UP000290218"/>
    </source>
</evidence>
<dbReference type="PANTHER" id="PTHR33886:SF8">
    <property type="entry name" value="UNSATURATED RHAMNOGALACTURONAN HYDROLASE (EUROFUNG)"/>
    <property type="match status" value="1"/>
</dbReference>
<dbReference type="SMART" id="SM00710">
    <property type="entry name" value="PbH1"/>
    <property type="match status" value="4"/>
</dbReference>
<dbReference type="SUPFAM" id="SSF51126">
    <property type="entry name" value="Pectin lyase-like"/>
    <property type="match status" value="1"/>
</dbReference>
<evidence type="ECO:0000313" key="6">
    <source>
        <dbReference type="EMBL" id="RXK54854.1"/>
    </source>
</evidence>